<dbReference type="InterPro" id="IPR014001">
    <property type="entry name" value="Helicase_ATP-bd"/>
</dbReference>
<dbReference type="Pfam" id="PF18019">
    <property type="entry name" value="Cas3_HD"/>
    <property type="match status" value="1"/>
</dbReference>
<dbReference type="AlphaFoldDB" id="A0A2S2CLV1"/>
<evidence type="ECO:0000256" key="6">
    <source>
        <dbReference type="ARBA" id="ARBA00022801"/>
    </source>
</evidence>
<keyword evidence="5" id="KW-0547">Nucleotide-binding</keyword>
<evidence type="ECO:0000256" key="8">
    <source>
        <dbReference type="ARBA" id="ARBA00022840"/>
    </source>
</evidence>
<dbReference type="NCBIfam" id="TIGR01587">
    <property type="entry name" value="cas3_core"/>
    <property type="match status" value="1"/>
</dbReference>
<evidence type="ECO:0000256" key="5">
    <source>
        <dbReference type="ARBA" id="ARBA00022741"/>
    </source>
</evidence>
<keyword evidence="9" id="KW-0051">Antiviral defense</keyword>
<dbReference type="Pfam" id="PF22590">
    <property type="entry name" value="Cas3-like_C_2"/>
    <property type="match status" value="1"/>
</dbReference>
<dbReference type="Gene3D" id="1.10.3210.30">
    <property type="match status" value="1"/>
</dbReference>
<dbReference type="Proteomes" id="UP000245629">
    <property type="component" value="Chromosome 1"/>
</dbReference>
<dbReference type="GO" id="GO:0003723">
    <property type="term" value="F:RNA binding"/>
    <property type="evidence" value="ECO:0007669"/>
    <property type="project" value="TreeGrafter"/>
</dbReference>
<evidence type="ECO:0000259" key="10">
    <source>
        <dbReference type="PROSITE" id="PS51643"/>
    </source>
</evidence>
<keyword evidence="12" id="KW-1185">Reference proteome</keyword>
<keyword evidence="8" id="KW-0067">ATP-binding</keyword>
<organism evidence="11 12">
    <name type="scientific">Azospirillum thermophilum</name>
    <dbReference type="NCBI Taxonomy" id="2202148"/>
    <lineage>
        <taxon>Bacteria</taxon>
        <taxon>Pseudomonadati</taxon>
        <taxon>Pseudomonadota</taxon>
        <taxon>Alphaproteobacteria</taxon>
        <taxon>Rhodospirillales</taxon>
        <taxon>Azospirillaceae</taxon>
        <taxon>Azospirillum</taxon>
    </lineage>
</organism>
<feature type="domain" description="HD Cas3-type" evidence="10">
    <location>
        <begin position="15"/>
        <end position="212"/>
    </location>
</feature>
<dbReference type="InterPro" id="IPR027417">
    <property type="entry name" value="P-loop_NTPase"/>
</dbReference>
<dbReference type="EMBL" id="CP029352">
    <property type="protein sequence ID" value="AWK85350.1"/>
    <property type="molecule type" value="Genomic_DNA"/>
</dbReference>
<accession>A0A2S2CLV1</accession>
<keyword evidence="3" id="KW-0540">Nuclease</keyword>
<evidence type="ECO:0000313" key="11">
    <source>
        <dbReference type="EMBL" id="AWK85350.1"/>
    </source>
</evidence>
<evidence type="ECO:0000256" key="3">
    <source>
        <dbReference type="ARBA" id="ARBA00022722"/>
    </source>
</evidence>
<dbReference type="InterPro" id="IPR054712">
    <property type="entry name" value="Cas3-like_dom"/>
</dbReference>
<proteinExistence type="inferred from homology"/>
<name>A0A2S2CLV1_9PROT</name>
<dbReference type="PROSITE" id="PS51643">
    <property type="entry name" value="HD_CAS3"/>
    <property type="match status" value="1"/>
</dbReference>
<dbReference type="GO" id="GO:0004519">
    <property type="term" value="F:endonuclease activity"/>
    <property type="evidence" value="ECO:0007669"/>
    <property type="project" value="UniProtKB-KW"/>
</dbReference>
<dbReference type="SUPFAM" id="SSF52540">
    <property type="entry name" value="P-loop containing nucleoside triphosphate hydrolases"/>
    <property type="match status" value="1"/>
</dbReference>
<dbReference type="InterPro" id="IPR038257">
    <property type="entry name" value="CRISPR-assoc_Cas3_HD_sf"/>
</dbReference>
<dbReference type="Gene3D" id="3.40.50.300">
    <property type="entry name" value="P-loop containing nucleotide triphosphate hydrolases"/>
    <property type="match status" value="1"/>
</dbReference>
<evidence type="ECO:0000256" key="4">
    <source>
        <dbReference type="ARBA" id="ARBA00022723"/>
    </source>
</evidence>
<dbReference type="InterPro" id="IPR011545">
    <property type="entry name" value="DEAD/DEAH_box_helicase_dom"/>
</dbReference>
<dbReference type="KEGG" id="azz:DEW08_03410"/>
<dbReference type="InterPro" id="IPR006483">
    <property type="entry name" value="CRISPR-assoc_Cas3_HD"/>
</dbReference>
<dbReference type="SMART" id="SM00487">
    <property type="entry name" value="DEXDc"/>
    <property type="match status" value="1"/>
</dbReference>
<dbReference type="GO" id="GO:0046872">
    <property type="term" value="F:metal ion binding"/>
    <property type="evidence" value="ECO:0007669"/>
    <property type="project" value="UniProtKB-KW"/>
</dbReference>
<dbReference type="InterPro" id="IPR006474">
    <property type="entry name" value="Helicase_Cas3_CRISPR-ass_core"/>
</dbReference>
<reference evidence="12" key="1">
    <citation type="submission" date="2018-05" db="EMBL/GenBank/DDBJ databases">
        <title>Azospirillum thermophila sp. nov., a novel isolated from hot spring.</title>
        <authorList>
            <person name="Zhao Z."/>
        </authorList>
    </citation>
    <scope>NUCLEOTIDE SEQUENCE [LARGE SCALE GENOMIC DNA]</scope>
    <source>
        <strain evidence="12">CFH 70021</strain>
    </source>
</reference>
<dbReference type="OrthoDB" id="9810236at2"/>
<evidence type="ECO:0000313" key="12">
    <source>
        <dbReference type="Proteomes" id="UP000245629"/>
    </source>
</evidence>
<dbReference type="GO" id="GO:0003724">
    <property type="term" value="F:RNA helicase activity"/>
    <property type="evidence" value="ECO:0007669"/>
    <property type="project" value="TreeGrafter"/>
</dbReference>
<sequence>MAVDVRSPWGKFDGQSGDSHHLAHHCADVAACFEAIAGLPVVRSRMAAAGGVPLSPRGHARLTAIAFLHDVGKLHPGFQAKGWLPDANSGHRPPPRGHLAEGVALLMRDSGAERIWRPLGLSHIDWWDDLHPFILASLAHHGRPVDSLAMKGGWDPQAVAGAVYDPADGARIMGTALRAWFPDAFADGAHEPLPAPRLQHLFAGLVALADWLGSDTRFFPFEKDFREDYIATARARAAEAVSRIGLYVETVRRLATGRAGFTDLTGFVAPAPHQQAVAEVAADQRLVILEAETGAGKTEAAFWRFARLFAAGAVDGLYFALPTRSAAIQIHGRVNRMLERLTGAGGLKAVLAVPGYLKVGEAVGEALPHWQVRWDDAGLRADDDLAARWAAENAKRYLAAPVAVGTVDQAMLGALQVKHAHLRGACLSRCLLVIDEVHASDRYMAEIQAKLLENHLGVGGHALLMSATLGSWARTRWLGGRGAPDFATAVAAPYPAVWTRGAAEPRDVNGPDARVRHKTVAMSLASGWAPDHAARLALAAARDGAKVLVIRNTVKAAVATWDAIREADVDGLLLRVAGGPALHHSRFAVEDREVLDRAVETALAPDERRGCGGLIVVGTQTVEQSLDIDADHLITDLCPVDVLLQRLGRLHRRAGVLRPPGFETPSCTVLAPEAGLEPLLAPRFDNGLGAFKTNGALSGVYMDLSVLELTRRLVAERAEWTIPEQNRLLVESALHEDCIEALHRELGNRWSAYRECFLGGGDAKAQAAKAVALSTRSPFGDEPFPDDDTTIRTRLGAEGARLTLPHPAVGPFGREITALTLPTHWSQGLDPRAPVTVESSDGMLRLCVGDRWFRYDRRGVGRC</sequence>
<dbReference type="CDD" id="cd17930">
    <property type="entry name" value="DEXHc_cas3"/>
    <property type="match status" value="1"/>
</dbReference>
<dbReference type="GO" id="GO:0016787">
    <property type="term" value="F:hydrolase activity"/>
    <property type="evidence" value="ECO:0007669"/>
    <property type="project" value="UniProtKB-KW"/>
</dbReference>
<dbReference type="InterPro" id="IPR050547">
    <property type="entry name" value="DEAD_box_RNA_helicases"/>
</dbReference>
<gene>
    <name evidence="11" type="ORF">DEW08_03410</name>
</gene>
<dbReference type="CDD" id="cd09641">
    <property type="entry name" value="Cas3''_I"/>
    <property type="match status" value="1"/>
</dbReference>
<evidence type="ECO:0000256" key="2">
    <source>
        <dbReference type="ARBA" id="ARBA00009046"/>
    </source>
</evidence>
<protein>
    <submittedName>
        <fullName evidence="11">CRISPR-associated helicase/endonuclease Cas3</fullName>
    </submittedName>
</protein>
<keyword evidence="4" id="KW-0479">Metal-binding</keyword>
<keyword evidence="7" id="KW-0347">Helicase</keyword>
<dbReference type="PANTHER" id="PTHR47963:SF9">
    <property type="entry name" value="CRISPR-ASSOCIATED ENDONUCLEASE_HELICASE CAS3"/>
    <property type="match status" value="1"/>
</dbReference>
<dbReference type="NCBIfam" id="TIGR01596">
    <property type="entry name" value="cas3_HD"/>
    <property type="match status" value="1"/>
</dbReference>
<keyword evidence="11" id="KW-0255">Endonuclease</keyword>
<evidence type="ECO:0000256" key="9">
    <source>
        <dbReference type="ARBA" id="ARBA00023118"/>
    </source>
</evidence>
<evidence type="ECO:0000256" key="7">
    <source>
        <dbReference type="ARBA" id="ARBA00022806"/>
    </source>
</evidence>
<dbReference type="RefSeq" id="WP_109324489.1">
    <property type="nucleotide sequence ID" value="NZ_CP029352.1"/>
</dbReference>
<dbReference type="GO" id="GO:0005524">
    <property type="term" value="F:ATP binding"/>
    <property type="evidence" value="ECO:0007669"/>
    <property type="project" value="UniProtKB-KW"/>
</dbReference>
<comment type="similarity">
    <text evidence="1">In the N-terminal section; belongs to the CRISPR-associated nuclease Cas3-HD family.</text>
</comment>
<dbReference type="Pfam" id="PF00270">
    <property type="entry name" value="DEAD"/>
    <property type="match status" value="1"/>
</dbReference>
<evidence type="ECO:0000256" key="1">
    <source>
        <dbReference type="ARBA" id="ARBA00006847"/>
    </source>
</evidence>
<dbReference type="GO" id="GO:0051607">
    <property type="term" value="P:defense response to virus"/>
    <property type="evidence" value="ECO:0007669"/>
    <property type="project" value="UniProtKB-KW"/>
</dbReference>
<dbReference type="PANTHER" id="PTHR47963">
    <property type="entry name" value="DEAD-BOX ATP-DEPENDENT RNA HELICASE 47, MITOCHONDRIAL"/>
    <property type="match status" value="1"/>
</dbReference>
<comment type="similarity">
    <text evidence="2">In the central section; belongs to the CRISPR-associated helicase Cas3 family.</text>
</comment>
<keyword evidence="6" id="KW-0378">Hydrolase</keyword>